<dbReference type="InterPro" id="IPR025619">
    <property type="entry name" value="YlzJ"/>
</dbReference>
<dbReference type="Proteomes" id="UP000295788">
    <property type="component" value="Unassembled WGS sequence"/>
</dbReference>
<organism evidence="1 2">
    <name type="scientific">Tepidibacillus fermentans</name>
    <dbReference type="NCBI Taxonomy" id="1281767"/>
    <lineage>
        <taxon>Bacteria</taxon>
        <taxon>Bacillati</taxon>
        <taxon>Bacillota</taxon>
        <taxon>Bacilli</taxon>
        <taxon>Bacillales</taxon>
        <taxon>Bacillaceae</taxon>
        <taxon>Tepidibacillus</taxon>
    </lineage>
</organism>
<evidence type="ECO:0000313" key="2">
    <source>
        <dbReference type="Proteomes" id="UP000295788"/>
    </source>
</evidence>
<dbReference type="Pfam" id="PF14035">
    <property type="entry name" value="YlzJ"/>
    <property type="match status" value="1"/>
</dbReference>
<name>A0A4R3KIJ6_9BACI</name>
<protein>
    <submittedName>
        <fullName evidence="1">YlzJ-like protein</fullName>
    </submittedName>
</protein>
<gene>
    <name evidence="1" type="ORF">EDD72_10787</name>
</gene>
<dbReference type="EMBL" id="SMAB01000007">
    <property type="protein sequence ID" value="TCS83004.1"/>
    <property type="molecule type" value="Genomic_DNA"/>
</dbReference>
<dbReference type="AlphaFoldDB" id="A0A4R3KIJ6"/>
<proteinExistence type="predicted"/>
<evidence type="ECO:0000313" key="1">
    <source>
        <dbReference type="EMBL" id="TCS83004.1"/>
    </source>
</evidence>
<dbReference type="RefSeq" id="WP_132768417.1">
    <property type="nucleotide sequence ID" value="NZ_SMAB01000007.1"/>
</dbReference>
<accession>A0A4R3KIJ6</accession>
<reference evidence="1 2" key="1">
    <citation type="submission" date="2019-03" db="EMBL/GenBank/DDBJ databases">
        <title>Genomic Encyclopedia of Type Strains, Phase IV (KMG-IV): sequencing the most valuable type-strain genomes for metagenomic binning, comparative biology and taxonomic classification.</title>
        <authorList>
            <person name="Goeker M."/>
        </authorList>
    </citation>
    <scope>NUCLEOTIDE SEQUENCE [LARGE SCALE GENOMIC DNA]</scope>
    <source>
        <strain evidence="1 2">DSM 23802</strain>
    </source>
</reference>
<sequence length="74" mass="8768">MIHYTPVPLEFVFEGYDQMKFNYKEIQYGHMTMIIEPTSEFEGKLVRLISPNALDYLNPNYQPGTMLTFKPYLL</sequence>
<comment type="caution">
    <text evidence="1">The sequence shown here is derived from an EMBL/GenBank/DDBJ whole genome shotgun (WGS) entry which is preliminary data.</text>
</comment>
<dbReference type="OrthoDB" id="1683573at2"/>
<keyword evidence="2" id="KW-1185">Reference proteome</keyword>